<evidence type="ECO:0000256" key="4">
    <source>
        <dbReference type="ARBA" id="ARBA00023163"/>
    </source>
</evidence>
<keyword evidence="3" id="KW-0238">DNA-binding</keyword>
<evidence type="ECO:0000256" key="3">
    <source>
        <dbReference type="ARBA" id="ARBA00023125"/>
    </source>
</evidence>
<dbReference type="GO" id="GO:0030246">
    <property type="term" value="F:carbohydrate binding"/>
    <property type="evidence" value="ECO:0007669"/>
    <property type="project" value="InterPro"/>
</dbReference>
<dbReference type="Gene3D" id="1.10.10.10">
    <property type="entry name" value="Winged helix-like DNA-binding domain superfamily/Winged helix DNA-binding domain"/>
    <property type="match status" value="1"/>
</dbReference>
<evidence type="ECO:0000313" key="7">
    <source>
        <dbReference type="Proteomes" id="UP000597444"/>
    </source>
</evidence>
<sequence>MLSGTTQQGTTQQGNVQRNITEGSLLSDDRFLRKIAYMYYVDGQTQEDIARMLYCSRQTIGKALQKARECRIVHISVVPEERTGYLRNLARDLRYTLGLEDLVLVPGRTMDPTKPNEIIEDIVADIAATAADYLDHLITDHDILAVSGGKSIMRNIVRYLKPSKMLSGLEVVPTIGFVETRPSIGDSNLVAYDIATAYGAKHAWLPIPAIVETQEQQCQARSLPLVRDVIQTMNKANVIMMGVWPSGPENDLVARGVISQQQLQSLQALKPVGDINHWVFDAEGNFINDQLTPLPYYLTGLEIPLLRERVRRERMKIILVAGASYACIPAIRALLKARIVNILVTDHITAERLKPDQPFPPTENIS</sequence>
<name>A0A8J3IQT3_9CHLR</name>
<dbReference type="PANTHER" id="PTHR34294">
    <property type="entry name" value="TRANSCRIPTIONAL REGULATOR-RELATED"/>
    <property type="match status" value="1"/>
</dbReference>
<dbReference type="Gene3D" id="3.40.50.1360">
    <property type="match status" value="1"/>
</dbReference>
<dbReference type="RefSeq" id="WP_220205871.1">
    <property type="nucleotide sequence ID" value="NZ_BNJK01000001.1"/>
</dbReference>
<keyword evidence="2" id="KW-0805">Transcription regulation</keyword>
<dbReference type="InterPro" id="IPR037171">
    <property type="entry name" value="NagB/RpiA_transferase-like"/>
</dbReference>
<proteinExistence type="inferred from homology"/>
<dbReference type="SUPFAM" id="SSF88659">
    <property type="entry name" value="Sigma3 and sigma4 domains of RNA polymerase sigma factors"/>
    <property type="match status" value="1"/>
</dbReference>
<keyword evidence="4" id="KW-0804">Transcription</keyword>
<reference evidence="6" key="1">
    <citation type="submission" date="2020-10" db="EMBL/GenBank/DDBJ databases">
        <title>Taxonomic study of unclassified bacteria belonging to the class Ktedonobacteria.</title>
        <authorList>
            <person name="Yabe S."/>
            <person name="Wang C.M."/>
            <person name="Zheng Y."/>
            <person name="Sakai Y."/>
            <person name="Cavaletti L."/>
            <person name="Monciardini P."/>
            <person name="Donadio S."/>
        </authorList>
    </citation>
    <scope>NUCLEOTIDE SEQUENCE</scope>
    <source>
        <strain evidence="6">ID150040</strain>
    </source>
</reference>
<dbReference type="AlphaFoldDB" id="A0A8J3IQT3"/>
<dbReference type="InterPro" id="IPR051054">
    <property type="entry name" value="SorC_transcr_regulators"/>
</dbReference>
<evidence type="ECO:0000313" key="6">
    <source>
        <dbReference type="EMBL" id="GHO95175.1"/>
    </source>
</evidence>
<dbReference type="EMBL" id="BNJK01000001">
    <property type="protein sequence ID" value="GHO95175.1"/>
    <property type="molecule type" value="Genomic_DNA"/>
</dbReference>
<dbReference type="InterPro" id="IPR036388">
    <property type="entry name" value="WH-like_DNA-bd_sf"/>
</dbReference>
<dbReference type="PANTHER" id="PTHR34294:SF1">
    <property type="entry name" value="TRANSCRIPTIONAL REGULATOR LSRR"/>
    <property type="match status" value="1"/>
</dbReference>
<organism evidence="6 7">
    <name type="scientific">Reticulibacter mediterranei</name>
    <dbReference type="NCBI Taxonomy" id="2778369"/>
    <lineage>
        <taxon>Bacteria</taxon>
        <taxon>Bacillati</taxon>
        <taxon>Chloroflexota</taxon>
        <taxon>Ktedonobacteria</taxon>
        <taxon>Ktedonobacterales</taxon>
        <taxon>Reticulibacteraceae</taxon>
        <taxon>Reticulibacter</taxon>
    </lineage>
</organism>
<comment type="similarity">
    <text evidence="1">Belongs to the SorC transcriptional regulatory family.</text>
</comment>
<evidence type="ECO:0000259" key="5">
    <source>
        <dbReference type="Pfam" id="PF04198"/>
    </source>
</evidence>
<dbReference type="InterPro" id="IPR007324">
    <property type="entry name" value="Sugar-bd_dom_put"/>
</dbReference>
<comment type="caution">
    <text evidence="6">The sequence shown here is derived from an EMBL/GenBank/DDBJ whole genome shotgun (WGS) entry which is preliminary data.</text>
</comment>
<dbReference type="SUPFAM" id="SSF100950">
    <property type="entry name" value="NagB/RpiA/CoA transferase-like"/>
    <property type="match status" value="1"/>
</dbReference>
<dbReference type="InterPro" id="IPR013324">
    <property type="entry name" value="RNA_pol_sigma_r3/r4-like"/>
</dbReference>
<gene>
    <name evidence="6" type="ORF">KSF_052230</name>
</gene>
<accession>A0A8J3IQT3</accession>
<evidence type="ECO:0000256" key="1">
    <source>
        <dbReference type="ARBA" id="ARBA00010466"/>
    </source>
</evidence>
<feature type="domain" description="Sugar-binding" evidence="5">
    <location>
        <begin position="89"/>
        <end position="353"/>
    </location>
</feature>
<dbReference type="Pfam" id="PF04198">
    <property type="entry name" value="Sugar-bind"/>
    <property type="match status" value="1"/>
</dbReference>
<dbReference type="Proteomes" id="UP000597444">
    <property type="component" value="Unassembled WGS sequence"/>
</dbReference>
<keyword evidence="7" id="KW-1185">Reference proteome</keyword>
<evidence type="ECO:0000256" key="2">
    <source>
        <dbReference type="ARBA" id="ARBA00023015"/>
    </source>
</evidence>
<dbReference type="GO" id="GO:0003677">
    <property type="term" value="F:DNA binding"/>
    <property type="evidence" value="ECO:0007669"/>
    <property type="project" value="UniProtKB-KW"/>
</dbReference>
<protein>
    <recommendedName>
        <fullName evidence="5">Sugar-binding domain-containing protein</fullName>
    </recommendedName>
</protein>